<accession>A0A1H6RFD5</accession>
<evidence type="ECO:0000313" key="2">
    <source>
        <dbReference type="Proteomes" id="UP000199532"/>
    </source>
</evidence>
<dbReference type="EMBL" id="FNXY01000002">
    <property type="protein sequence ID" value="SEI54453.1"/>
    <property type="molecule type" value="Genomic_DNA"/>
</dbReference>
<dbReference type="STRING" id="408657.SAMN04487995_1270"/>
<dbReference type="OrthoDB" id="186344at2"/>
<sequence length="327" mass="38448">MTIAFTICSINYLAQARTLGDSLAITNPEILFVIGLVDNQEGVSFEQSYTPKYPMIEIDKIGIEGFEDMCSRYNITELNTAVKPFYFTYFFKNYPEAKNVIYFDPDIIVYQPLTGLLDSLKKHEAVLTPHVNTPIDDTLTPNELHHLNTGIYNLGFVAFRRSGPNAEFIKWWEEKLRYECLIDLCNGLFVDQNWMNFLPVFVSNTHIERNPGYNAAYWNLHEREFSKKDNVFYVNENNPLIFFHYSGYDPEKPDVLSKYQDRFQLSERKDATELFDIYRNSLISNGNAYYRKFPCSYIKPTKVKRYIRVRKYLNMPINYLIDQIDTL</sequence>
<dbReference type="Proteomes" id="UP000199532">
    <property type="component" value="Unassembled WGS sequence"/>
</dbReference>
<dbReference type="RefSeq" id="WP_090333494.1">
    <property type="nucleotide sequence ID" value="NZ_FNXY01000002.1"/>
</dbReference>
<evidence type="ECO:0000313" key="1">
    <source>
        <dbReference type="EMBL" id="SEI54453.1"/>
    </source>
</evidence>
<dbReference type="SUPFAM" id="SSF53448">
    <property type="entry name" value="Nucleotide-diphospho-sugar transferases"/>
    <property type="match status" value="1"/>
</dbReference>
<proteinExistence type="predicted"/>
<evidence type="ECO:0008006" key="3">
    <source>
        <dbReference type="Google" id="ProtNLM"/>
    </source>
</evidence>
<gene>
    <name evidence="1" type="ORF">SAMN04487995_1270</name>
</gene>
<dbReference type="AlphaFoldDB" id="A0A1H6RFD5"/>
<protein>
    <recommendedName>
        <fullName evidence="3">Glycosyl transferase</fullName>
    </recommendedName>
</protein>
<dbReference type="InterPro" id="IPR029044">
    <property type="entry name" value="Nucleotide-diphossugar_trans"/>
</dbReference>
<dbReference type="Gene3D" id="3.90.550.10">
    <property type="entry name" value="Spore Coat Polysaccharide Biosynthesis Protein SpsA, Chain A"/>
    <property type="match status" value="1"/>
</dbReference>
<keyword evidence="2" id="KW-1185">Reference proteome</keyword>
<name>A0A1H6RFD5_9BACT</name>
<reference evidence="1 2" key="1">
    <citation type="submission" date="2016-10" db="EMBL/GenBank/DDBJ databases">
        <authorList>
            <person name="de Groot N.N."/>
        </authorList>
    </citation>
    <scope>NUCLEOTIDE SEQUENCE [LARGE SCALE GENOMIC DNA]</scope>
    <source>
        <strain evidence="1 2">DSM 19938</strain>
    </source>
</reference>
<organism evidence="1 2">
    <name type="scientific">Dyadobacter koreensis</name>
    <dbReference type="NCBI Taxonomy" id="408657"/>
    <lineage>
        <taxon>Bacteria</taxon>
        <taxon>Pseudomonadati</taxon>
        <taxon>Bacteroidota</taxon>
        <taxon>Cytophagia</taxon>
        <taxon>Cytophagales</taxon>
        <taxon>Spirosomataceae</taxon>
        <taxon>Dyadobacter</taxon>
    </lineage>
</organism>